<name>A0A9X9R0L7_NEISU</name>
<proteinExistence type="predicted"/>
<evidence type="ECO:0000313" key="1">
    <source>
        <dbReference type="EMBL" id="VTY10350.1"/>
    </source>
</evidence>
<keyword evidence="2" id="KW-1185">Reference proteome</keyword>
<sequence length="71" mass="8701">MIYSEILLKSMFIYIRRSVSEFVEFDDREELVLLEEKIVNKICLLFRQINYLYLILKVKENYLFSIFAKII</sequence>
<accession>A0A9X9R0L7</accession>
<gene>
    <name evidence="1" type="ORF">ONOEEDHL_01208</name>
</gene>
<dbReference type="AlphaFoldDB" id="A0A9X9R0L7"/>
<protein>
    <submittedName>
        <fullName evidence="1">Uncharacterized protein</fullName>
    </submittedName>
</protein>
<reference evidence="1" key="1">
    <citation type="submission" date="2019-05" db="EMBL/GenBank/DDBJ databases">
        <authorList>
            <person name="Hibberd M."/>
        </authorList>
    </citation>
    <scope>NUCLEOTIDE SEQUENCE</scope>
    <source>
        <strain evidence="1">Neisseria_subflava_BgEED23</strain>
    </source>
</reference>
<dbReference type="Proteomes" id="UP000626795">
    <property type="component" value="Unassembled WGS sequence"/>
</dbReference>
<comment type="caution">
    <text evidence="1">The sequence shown here is derived from an EMBL/GenBank/DDBJ whole genome shotgun (WGS) entry which is preliminary data.</text>
</comment>
<evidence type="ECO:0000313" key="2">
    <source>
        <dbReference type="Proteomes" id="UP000626795"/>
    </source>
</evidence>
<dbReference type="EMBL" id="CABFLZ010000049">
    <property type="protein sequence ID" value="VTY10350.1"/>
    <property type="molecule type" value="Genomic_DNA"/>
</dbReference>
<organism evidence="1 2">
    <name type="scientific">Neisseria subflava</name>
    <dbReference type="NCBI Taxonomy" id="28449"/>
    <lineage>
        <taxon>Bacteria</taxon>
        <taxon>Pseudomonadati</taxon>
        <taxon>Pseudomonadota</taxon>
        <taxon>Betaproteobacteria</taxon>
        <taxon>Neisseriales</taxon>
        <taxon>Neisseriaceae</taxon>
        <taxon>Neisseria</taxon>
    </lineage>
</organism>